<dbReference type="PROSITE" id="PS50928">
    <property type="entry name" value="ABC_TM1"/>
    <property type="match status" value="1"/>
</dbReference>
<feature type="transmembrane region" description="Helical" evidence="8">
    <location>
        <begin position="233"/>
        <end position="255"/>
    </location>
</feature>
<comment type="subcellular location">
    <subcellularLocation>
        <location evidence="1">Cell inner membrane</location>
        <topology evidence="1">Multi-pass membrane protein</topology>
    </subcellularLocation>
    <subcellularLocation>
        <location evidence="8">Cell membrane</location>
        <topology evidence="8">Multi-pass membrane protein</topology>
    </subcellularLocation>
</comment>
<dbReference type="SUPFAM" id="SSF161098">
    <property type="entry name" value="MetI-like"/>
    <property type="match status" value="1"/>
</dbReference>
<accession>Q1M4T9</accession>
<gene>
    <name evidence="10" type="ordered locus">pRL120169</name>
</gene>
<evidence type="ECO:0000256" key="2">
    <source>
        <dbReference type="ARBA" id="ARBA00022448"/>
    </source>
</evidence>
<evidence type="ECO:0000256" key="5">
    <source>
        <dbReference type="ARBA" id="ARBA00022692"/>
    </source>
</evidence>
<dbReference type="EMBL" id="AM236086">
    <property type="protein sequence ID" value="CAK11882.1"/>
    <property type="molecule type" value="Genomic_DNA"/>
</dbReference>
<keyword evidence="4" id="KW-0997">Cell inner membrane</keyword>
<dbReference type="Gene3D" id="1.10.3720.10">
    <property type="entry name" value="MetI-like"/>
    <property type="match status" value="1"/>
</dbReference>
<feature type="domain" description="ABC transmembrane type-1" evidence="9">
    <location>
        <begin position="66"/>
        <end position="255"/>
    </location>
</feature>
<dbReference type="GO" id="GO:0055085">
    <property type="term" value="P:transmembrane transport"/>
    <property type="evidence" value="ECO:0007669"/>
    <property type="project" value="InterPro"/>
</dbReference>
<dbReference type="AlphaFoldDB" id="Q1M4T9"/>
<dbReference type="KEGG" id="rle:pRL120169"/>
<keyword evidence="2 8" id="KW-0813">Transport</keyword>
<proteinExistence type="inferred from homology"/>
<organism evidence="10 11">
    <name type="scientific">Rhizobium johnstonii (strain DSM 114642 / LMG 32736 / 3841)</name>
    <name type="common">Rhizobium leguminosarum bv. viciae</name>
    <dbReference type="NCBI Taxonomy" id="216596"/>
    <lineage>
        <taxon>Bacteria</taxon>
        <taxon>Pseudomonadati</taxon>
        <taxon>Pseudomonadota</taxon>
        <taxon>Alphaproteobacteria</taxon>
        <taxon>Hyphomicrobiales</taxon>
        <taxon>Rhizobiaceae</taxon>
        <taxon>Rhizobium/Agrobacterium group</taxon>
        <taxon>Rhizobium</taxon>
        <taxon>Rhizobium johnstonii</taxon>
    </lineage>
</organism>
<keyword evidence="7 8" id="KW-0472">Membrane</keyword>
<evidence type="ECO:0000256" key="6">
    <source>
        <dbReference type="ARBA" id="ARBA00022989"/>
    </source>
</evidence>
<dbReference type="RefSeq" id="WP_011648956.1">
    <property type="nucleotide sequence ID" value="NC_008378.1"/>
</dbReference>
<dbReference type="GO" id="GO:0005886">
    <property type="term" value="C:plasma membrane"/>
    <property type="evidence" value="ECO:0007669"/>
    <property type="project" value="UniProtKB-SubCell"/>
</dbReference>
<keyword evidence="5 8" id="KW-0812">Transmembrane</keyword>
<dbReference type="GeneID" id="303211479"/>
<geneLocation type="plasmid" evidence="11">
    <name>pRL12</name>
</geneLocation>
<dbReference type="InterPro" id="IPR000515">
    <property type="entry name" value="MetI-like"/>
</dbReference>
<keyword evidence="11" id="KW-1185">Reference proteome</keyword>
<dbReference type="InterPro" id="IPR035906">
    <property type="entry name" value="MetI-like_sf"/>
</dbReference>
<dbReference type="CDD" id="cd06261">
    <property type="entry name" value="TM_PBP2"/>
    <property type="match status" value="1"/>
</dbReference>
<keyword evidence="3" id="KW-1003">Cell membrane</keyword>
<evidence type="ECO:0000256" key="4">
    <source>
        <dbReference type="ARBA" id="ARBA00022519"/>
    </source>
</evidence>
<dbReference type="EnsemblBacteria" id="CAK11882">
    <property type="protein sequence ID" value="CAK11882"/>
    <property type="gene ID" value="pRL120169"/>
</dbReference>
<dbReference type="HOGENOM" id="CLU_016047_3_1_5"/>
<dbReference type="PANTHER" id="PTHR43357:SF4">
    <property type="entry name" value="INNER MEMBRANE ABC TRANSPORTER PERMEASE PROTEIN YDCV"/>
    <property type="match status" value="1"/>
</dbReference>
<feature type="transmembrane region" description="Helical" evidence="8">
    <location>
        <begin position="191"/>
        <end position="213"/>
    </location>
</feature>
<dbReference type="PANTHER" id="PTHR43357">
    <property type="entry name" value="INNER MEMBRANE ABC TRANSPORTER PERMEASE PROTEIN YDCV"/>
    <property type="match status" value="1"/>
</dbReference>
<keyword evidence="6 8" id="KW-1133">Transmembrane helix</keyword>
<evidence type="ECO:0000256" key="7">
    <source>
        <dbReference type="ARBA" id="ARBA00023136"/>
    </source>
</evidence>
<evidence type="ECO:0000256" key="1">
    <source>
        <dbReference type="ARBA" id="ARBA00004429"/>
    </source>
</evidence>
<dbReference type="Proteomes" id="UP000006575">
    <property type="component" value="Plasmid pRL12"/>
</dbReference>
<sequence length="266" mass="29389">MEGIKDMSKPFLTVYCLVIYAFLLAPILVVVGASFNAGAFLTFPPQGLSFRWYLVFFNNEVFMRAIRTSLWIATLTTIISGIIGTMAAMFYVQYAGKFKDTVRIAMLAPLLLPEVLTAISLLFFVYSIGIGTQTIVGLLLGHVLITLPFVFINVSASMESYDPSWSLAAQSLGAGRFTRFRRIMLPLIKPGVIGGCLFAFIVSFDVFTISFMLKNVGTSTLPIQLFDYLRTNFTPEAAAVSTCSIILTLIVVVVCEKILGLRIHRF</sequence>
<name>Q1M4T9_RHIJ3</name>
<feature type="transmembrane region" description="Helical" evidence="8">
    <location>
        <begin position="12"/>
        <end position="35"/>
    </location>
</feature>
<reference evidence="10 11" key="1">
    <citation type="journal article" date="2006" name="Genome Biol.">
        <title>The genome of Rhizobium leguminosarum has recognizable core and accessory components.</title>
        <authorList>
            <person name="Young J.W."/>
            <person name="Crossman L.C."/>
            <person name="Johnston A.W.B."/>
            <person name="Thomson N.R."/>
            <person name="Ghazoui Z.F."/>
            <person name="Hull K.H."/>
            <person name="Wexler M."/>
            <person name="Curson A.R.J."/>
            <person name="Todd J.D."/>
            <person name="Poole P.S."/>
            <person name="Mauchline T.H."/>
            <person name="East A.K."/>
            <person name="Quail M.A."/>
            <person name="Churcher C."/>
            <person name="Arrowsmith C."/>
            <person name="Cherevach A."/>
            <person name="Chillingworth T."/>
            <person name="Clarke K."/>
            <person name="Cronin A."/>
            <person name="Davis P."/>
            <person name="Fraser A."/>
            <person name="Hance Z."/>
            <person name="Hauser H."/>
            <person name="Jagels K."/>
            <person name="Moule S."/>
            <person name="Mungall K."/>
            <person name="Norbertczak H."/>
            <person name="Rabbinowitsch E."/>
            <person name="Sanders M."/>
            <person name="Simmonds M."/>
            <person name="Whitehead S."/>
            <person name="Parkhill J."/>
        </authorList>
    </citation>
    <scope>NUCLEOTIDE SEQUENCE [LARGE SCALE GENOMIC DNA]</scope>
    <source>
        <strain evidence="11">DSM 114642 / LMG 32736 / 3841</strain>
    </source>
</reference>
<evidence type="ECO:0000313" key="10">
    <source>
        <dbReference type="EMBL" id="CAK11882.1"/>
    </source>
</evidence>
<protein>
    <submittedName>
        <fullName evidence="10">Permease component of ABC transporter</fullName>
    </submittedName>
</protein>
<feature type="transmembrane region" description="Helical" evidence="8">
    <location>
        <begin position="135"/>
        <end position="156"/>
    </location>
</feature>
<feature type="transmembrane region" description="Helical" evidence="8">
    <location>
        <begin position="70"/>
        <end position="92"/>
    </location>
</feature>
<evidence type="ECO:0000313" key="11">
    <source>
        <dbReference type="Proteomes" id="UP000006575"/>
    </source>
</evidence>
<evidence type="ECO:0000259" key="9">
    <source>
        <dbReference type="PROSITE" id="PS50928"/>
    </source>
</evidence>
<feature type="transmembrane region" description="Helical" evidence="8">
    <location>
        <begin position="104"/>
        <end position="129"/>
    </location>
</feature>
<comment type="similarity">
    <text evidence="8">Belongs to the binding-protein-dependent transport system permease family.</text>
</comment>
<dbReference type="eggNOG" id="COG1177">
    <property type="taxonomic scope" value="Bacteria"/>
</dbReference>
<dbReference type="Pfam" id="PF00528">
    <property type="entry name" value="BPD_transp_1"/>
    <property type="match status" value="1"/>
</dbReference>
<evidence type="ECO:0000256" key="3">
    <source>
        <dbReference type="ARBA" id="ARBA00022475"/>
    </source>
</evidence>
<evidence type="ECO:0000256" key="8">
    <source>
        <dbReference type="RuleBase" id="RU363032"/>
    </source>
</evidence>